<keyword evidence="10" id="KW-1185">Reference proteome</keyword>
<gene>
    <name evidence="9" type="ORF">GI584_01630</name>
</gene>
<sequence length="342" mass="35892">MRQKDWQLNVILIIGILAIGIATMLFGKTPISLSELLLIFKGDEASPVVEQIVMQLRLPRYIIAVLAGSMLGLAGVILQSITKNPLAEPSIIGVTSGSVLAAVLAITIAPSFLTTSSVLPVFACVGGLIVTLLVFYVSNKAGNGGVHIALIGVLMSSILQATTSFILLTRQEAMGSVLLWVIGSLNGRVWMHVYIILPFALIGITLGVLSASLTNGLRLGDTQASLLGLSVKKTRLFLLGLSAVLTAGAVSVVGAIGFIGLIGPHLAKRFVGEDARKSFPLSILISTLILSGSDFIAQNLVVALPIPSFNQEAQLPAGAITALLGAPFFLYILRKHVVKRGN</sequence>
<dbReference type="PANTHER" id="PTHR30472:SF24">
    <property type="entry name" value="FERRIC ENTEROBACTIN TRANSPORT SYSTEM PERMEASE PROTEIN FEPG"/>
    <property type="match status" value="1"/>
</dbReference>
<evidence type="ECO:0000313" key="10">
    <source>
        <dbReference type="Proteomes" id="UP000339690"/>
    </source>
</evidence>
<keyword evidence="5 8" id="KW-0812">Transmembrane</keyword>
<feature type="transmembrane region" description="Helical" evidence="8">
    <location>
        <begin position="91"/>
        <end position="113"/>
    </location>
</feature>
<dbReference type="AlphaFoldDB" id="A0A5Q2TFY0"/>
<accession>A0A5Q2TFY0</accession>
<dbReference type="CDD" id="cd06550">
    <property type="entry name" value="TM_ABC_iron-siderophores_like"/>
    <property type="match status" value="1"/>
</dbReference>
<organism evidence="9 10">
    <name type="scientific">Gracilibacillus salitolerans</name>
    <dbReference type="NCBI Taxonomy" id="2663022"/>
    <lineage>
        <taxon>Bacteria</taxon>
        <taxon>Bacillati</taxon>
        <taxon>Bacillota</taxon>
        <taxon>Bacilli</taxon>
        <taxon>Bacillales</taxon>
        <taxon>Bacillaceae</taxon>
        <taxon>Gracilibacillus</taxon>
    </lineage>
</organism>
<keyword evidence="3" id="KW-0813">Transport</keyword>
<dbReference type="GO" id="GO:0033214">
    <property type="term" value="P:siderophore-iron import into cell"/>
    <property type="evidence" value="ECO:0007669"/>
    <property type="project" value="TreeGrafter"/>
</dbReference>
<feature type="transmembrane region" description="Helical" evidence="8">
    <location>
        <begin position="236"/>
        <end position="262"/>
    </location>
</feature>
<evidence type="ECO:0000256" key="7">
    <source>
        <dbReference type="ARBA" id="ARBA00023136"/>
    </source>
</evidence>
<protein>
    <submittedName>
        <fullName evidence="9">Iron chelate uptake ABC transporter family permease subunit</fullName>
    </submittedName>
</protein>
<evidence type="ECO:0000256" key="1">
    <source>
        <dbReference type="ARBA" id="ARBA00004651"/>
    </source>
</evidence>
<proteinExistence type="inferred from homology"/>
<keyword evidence="4" id="KW-1003">Cell membrane</keyword>
<comment type="subcellular location">
    <subcellularLocation>
        <location evidence="1">Cell membrane</location>
        <topology evidence="1">Multi-pass membrane protein</topology>
    </subcellularLocation>
</comment>
<evidence type="ECO:0000256" key="2">
    <source>
        <dbReference type="ARBA" id="ARBA00007935"/>
    </source>
</evidence>
<dbReference type="Pfam" id="PF01032">
    <property type="entry name" value="FecCD"/>
    <property type="match status" value="1"/>
</dbReference>
<dbReference type="GO" id="GO:0022857">
    <property type="term" value="F:transmembrane transporter activity"/>
    <property type="evidence" value="ECO:0007669"/>
    <property type="project" value="InterPro"/>
</dbReference>
<dbReference type="SUPFAM" id="SSF81345">
    <property type="entry name" value="ABC transporter involved in vitamin B12 uptake, BtuC"/>
    <property type="match status" value="1"/>
</dbReference>
<reference evidence="9 10" key="1">
    <citation type="submission" date="2019-11" db="EMBL/GenBank/DDBJ databases">
        <title>Gracilibacillus salitolerans sp. nov., a moderate halophile isolated from a saline soil in northwest China.</title>
        <authorList>
            <person name="Gan L."/>
        </authorList>
    </citation>
    <scope>NUCLEOTIDE SEQUENCE [LARGE SCALE GENOMIC DNA]</scope>
    <source>
        <strain evidence="9 10">SCU50</strain>
    </source>
</reference>
<evidence type="ECO:0000256" key="5">
    <source>
        <dbReference type="ARBA" id="ARBA00022692"/>
    </source>
</evidence>
<comment type="similarity">
    <text evidence="2">Belongs to the binding-protein-dependent transport system permease family. FecCD subfamily.</text>
</comment>
<evidence type="ECO:0000256" key="8">
    <source>
        <dbReference type="SAM" id="Phobius"/>
    </source>
</evidence>
<feature type="transmembrane region" description="Helical" evidence="8">
    <location>
        <begin position="189"/>
        <end position="209"/>
    </location>
</feature>
<dbReference type="InterPro" id="IPR037294">
    <property type="entry name" value="ABC_BtuC-like"/>
</dbReference>
<name>A0A5Q2TFY0_9BACI</name>
<evidence type="ECO:0000313" key="9">
    <source>
        <dbReference type="EMBL" id="QGH32830.1"/>
    </source>
</evidence>
<feature type="transmembrane region" description="Helical" evidence="8">
    <location>
        <begin position="144"/>
        <end position="168"/>
    </location>
</feature>
<feature type="transmembrane region" description="Helical" evidence="8">
    <location>
        <begin position="6"/>
        <end position="27"/>
    </location>
</feature>
<dbReference type="KEGG" id="grc:GI584_01630"/>
<evidence type="ECO:0000256" key="4">
    <source>
        <dbReference type="ARBA" id="ARBA00022475"/>
    </source>
</evidence>
<dbReference type="EMBL" id="CP045915">
    <property type="protein sequence ID" value="QGH32830.1"/>
    <property type="molecule type" value="Genomic_DNA"/>
</dbReference>
<feature type="transmembrane region" description="Helical" evidence="8">
    <location>
        <begin position="283"/>
        <end position="307"/>
    </location>
</feature>
<feature type="transmembrane region" description="Helical" evidence="8">
    <location>
        <begin position="313"/>
        <end position="333"/>
    </location>
</feature>
<keyword evidence="6 8" id="KW-1133">Transmembrane helix</keyword>
<dbReference type="GO" id="GO:0005886">
    <property type="term" value="C:plasma membrane"/>
    <property type="evidence" value="ECO:0007669"/>
    <property type="project" value="UniProtKB-SubCell"/>
</dbReference>
<dbReference type="Proteomes" id="UP000339690">
    <property type="component" value="Chromosome"/>
</dbReference>
<feature type="transmembrane region" description="Helical" evidence="8">
    <location>
        <begin position="61"/>
        <end position="79"/>
    </location>
</feature>
<keyword evidence="7 8" id="KW-0472">Membrane</keyword>
<evidence type="ECO:0000256" key="3">
    <source>
        <dbReference type="ARBA" id="ARBA00022448"/>
    </source>
</evidence>
<dbReference type="RefSeq" id="WP_153790006.1">
    <property type="nucleotide sequence ID" value="NZ_CP045915.1"/>
</dbReference>
<evidence type="ECO:0000256" key="6">
    <source>
        <dbReference type="ARBA" id="ARBA00022989"/>
    </source>
</evidence>
<dbReference type="PANTHER" id="PTHR30472">
    <property type="entry name" value="FERRIC ENTEROBACTIN TRANSPORT SYSTEM PERMEASE PROTEIN"/>
    <property type="match status" value="1"/>
</dbReference>
<dbReference type="InterPro" id="IPR000522">
    <property type="entry name" value="ABC_transptr_permease_BtuC"/>
</dbReference>
<dbReference type="Gene3D" id="1.10.3470.10">
    <property type="entry name" value="ABC transporter involved in vitamin B12 uptake, BtuC"/>
    <property type="match status" value="1"/>
</dbReference>
<feature type="transmembrane region" description="Helical" evidence="8">
    <location>
        <begin position="118"/>
        <end position="138"/>
    </location>
</feature>